<dbReference type="Proteomes" id="UP000629025">
    <property type="component" value="Unassembled WGS sequence"/>
</dbReference>
<comment type="caution">
    <text evidence="15">The sequence shown here is derived from an EMBL/GenBank/DDBJ whole genome shotgun (WGS) entry which is preliminary data.</text>
</comment>
<dbReference type="EMBL" id="BMIJ01000002">
    <property type="protein sequence ID" value="GGB88605.1"/>
    <property type="molecule type" value="Genomic_DNA"/>
</dbReference>
<evidence type="ECO:0000256" key="4">
    <source>
        <dbReference type="ARBA" id="ARBA00021581"/>
    </source>
</evidence>
<dbReference type="RefSeq" id="WP_188746516.1">
    <property type="nucleotide sequence ID" value="NZ_BMIJ01000002.1"/>
</dbReference>
<feature type="transmembrane region" description="Helical" evidence="14">
    <location>
        <begin position="220"/>
        <end position="240"/>
    </location>
</feature>
<dbReference type="EC" id="3.6.1.27" evidence="3 14"/>
<name>A0ABQ1K702_9GAMM</name>
<keyword evidence="14" id="KW-0961">Cell wall biogenesis/degradation</keyword>
<dbReference type="InterPro" id="IPR003824">
    <property type="entry name" value="UppP"/>
</dbReference>
<sequence length="269" mass="28887">MTFSDWIHVVLLALIQGLTEFLPISSSAHLILPSQLLGWPDQGLAFDVGVHVGTLVAVIYYFRAEVGRMCQASLAAIGGRQSEDGRLGWLVILATLPALAFGGLCSTLVEHYGRSILVIAATTLIFGVLLGWADIKGPRVRRNESLGVRDALTIGLAQALALIPGTSRSGITITASLMLGFDRQSAARFSFLLSIPVIIAAGSLKTLELLRSGSETQWEMVGMGAILASVSALACIYLFLKWLDRVGMIPFVLYRLILGFALLGVWFVS</sequence>
<evidence type="ECO:0000256" key="9">
    <source>
        <dbReference type="ARBA" id="ARBA00023136"/>
    </source>
</evidence>
<keyword evidence="16" id="KW-1185">Reference proteome</keyword>
<evidence type="ECO:0000256" key="14">
    <source>
        <dbReference type="HAMAP-Rule" id="MF_01006"/>
    </source>
</evidence>
<keyword evidence="14" id="KW-0573">Peptidoglycan synthesis</keyword>
<keyword evidence="10 14" id="KW-0046">Antibiotic resistance</keyword>
<protein>
    <recommendedName>
        <fullName evidence="4 14">Undecaprenyl-diphosphatase</fullName>
        <ecNumber evidence="3 14">3.6.1.27</ecNumber>
    </recommendedName>
    <alternativeName>
        <fullName evidence="12 14">Bacitracin resistance protein</fullName>
    </alternativeName>
    <alternativeName>
        <fullName evidence="11 14">Undecaprenyl pyrophosphate phosphatase</fullName>
    </alternativeName>
</protein>
<dbReference type="NCBIfam" id="NF001393">
    <property type="entry name" value="PRK00281.2-4"/>
    <property type="match status" value="1"/>
</dbReference>
<keyword evidence="14" id="KW-0133">Cell shape</keyword>
<keyword evidence="8 14" id="KW-1133">Transmembrane helix</keyword>
<evidence type="ECO:0000256" key="8">
    <source>
        <dbReference type="ARBA" id="ARBA00022989"/>
    </source>
</evidence>
<keyword evidence="5 14" id="KW-1003">Cell membrane</keyword>
<evidence type="ECO:0000256" key="3">
    <source>
        <dbReference type="ARBA" id="ARBA00012374"/>
    </source>
</evidence>
<feature type="transmembrane region" description="Helical" evidence="14">
    <location>
        <begin position="87"/>
        <end position="109"/>
    </location>
</feature>
<gene>
    <name evidence="14 15" type="primary">uppP</name>
    <name evidence="15" type="ORF">GCM10011352_13280</name>
</gene>
<comment type="miscellaneous">
    <text evidence="14">Bacitracin is thought to be involved in the inhibition of peptidoglycan synthesis by sequestering undecaprenyl diphosphate, thereby reducing the pool of lipid carrier available.</text>
</comment>
<evidence type="ECO:0000256" key="11">
    <source>
        <dbReference type="ARBA" id="ARBA00032707"/>
    </source>
</evidence>
<evidence type="ECO:0000256" key="1">
    <source>
        <dbReference type="ARBA" id="ARBA00004651"/>
    </source>
</evidence>
<comment type="function">
    <text evidence="14">Catalyzes the dephosphorylation of undecaprenyl diphosphate (UPP). Confers resistance to bacitracin.</text>
</comment>
<evidence type="ECO:0000256" key="6">
    <source>
        <dbReference type="ARBA" id="ARBA00022692"/>
    </source>
</evidence>
<accession>A0ABQ1K702</accession>
<dbReference type="PANTHER" id="PTHR30622:SF4">
    <property type="entry name" value="UNDECAPRENYL-DIPHOSPHATASE"/>
    <property type="match status" value="1"/>
</dbReference>
<feature type="transmembrane region" description="Helical" evidence="14">
    <location>
        <begin position="186"/>
        <end position="204"/>
    </location>
</feature>
<dbReference type="HAMAP" id="MF_01006">
    <property type="entry name" value="Undec_diphosphatase"/>
    <property type="match status" value="1"/>
</dbReference>
<keyword evidence="6 14" id="KW-0812">Transmembrane</keyword>
<feature type="transmembrane region" description="Helical" evidence="14">
    <location>
        <begin position="115"/>
        <end position="133"/>
    </location>
</feature>
<reference evidence="16" key="1">
    <citation type="journal article" date="2019" name="Int. J. Syst. Evol. Microbiol.">
        <title>The Global Catalogue of Microorganisms (GCM) 10K type strain sequencing project: providing services to taxonomists for standard genome sequencing and annotation.</title>
        <authorList>
            <consortium name="The Broad Institute Genomics Platform"/>
            <consortium name="The Broad Institute Genome Sequencing Center for Infectious Disease"/>
            <person name="Wu L."/>
            <person name="Ma J."/>
        </authorList>
    </citation>
    <scope>NUCLEOTIDE SEQUENCE [LARGE SCALE GENOMIC DNA]</scope>
    <source>
        <strain evidence="16">CGMCC 1.15341</strain>
    </source>
</reference>
<evidence type="ECO:0000313" key="16">
    <source>
        <dbReference type="Proteomes" id="UP000629025"/>
    </source>
</evidence>
<proteinExistence type="inferred from homology"/>
<comment type="catalytic activity">
    <reaction evidence="13 14">
        <text>di-trans,octa-cis-undecaprenyl diphosphate + H2O = di-trans,octa-cis-undecaprenyl phosphate + phosphate + H(+)</text>
        <dbReference type="Rhea" id="RHEA:28094"/>
        <dbReference type="ChEBI" id="CHEBI:15377"/>
        <dbReference type="ChEBI" id="CHEBI:15378"/>
        <dbReference type="ChEBI" id="CHEBI:43474"/>
        <dbReference type="ChEBI" id="CHEBI:58405"/>
        <dbReference type="ChEBI" id="CHEBI:60392"/>
        <dbReference type="EC" id="3.6.1.27"/>
    </reaction>
</comment>
<keyword evidence="9 14" id="KW-0472">Membrane</keyword>
<evidence type="ECO:0000256" key="2">
    <source>
        <dbReference type="ARBA" id="ARBA00010621"/>
    </source>
</evidence>
<evidence type="ECO:0000256" key="7">
    <source>
        <dbReference type="ARBA" id="ARBA00022801"/>
    </source>
</evidence>
<comment type="subcellular location">
    <subcellularLocation>
        <location evidence="1 14">Cell membrane</location>
        <topology evidence="1 14">Multi-pass membrane protein</topology>
    </subcellularLocation>
</comment>
<evidence type="ECO:0000256" key="13">
    <source>
        <dbReference type="ARBA" id="ARBA00047594"/>
    </source>
</evidence>
<evidence type="ECO:0000256" key="5">
    <source>
        <dbReference type="ARBA" id="ARBA00022475"/>
    </source>
</evidence>
<organism evidence="15 16">
    <name type="scientific">Marinobacterium zhoushanense</name>
    <dbReference type="NCBI Taxonomy" id="1679163"/>
    <lineage>
        <taxon>Bacteria</taxon>
        <taxon>Pseudomonadati</taxon>
        <taxon>Pseudomonadota</taxon>
        <taxon>Gammaproteobacteria</taxon>
        <taxon>Oceanospirillales</taxon>
        <taxon>Oceanospirillaceae</taxon>
        <taxon>Marinobacterium</taxon>
    </lineage>
</organism>
<feature type="transmembrane region" description="Helical" evidence="14">
    <location>
        <begin position="252"/>
        <end position="268"/>
    </location>
</feature>
<dbReference type="NCBIfam" id="TIGR00753">
    <property type="entry name" value="undec_PP_bacA"/>
    <property type="match status" value="1"/>
</dbReference>
<evidence type="ECO:0000313" key="15">
    <source>
        <dbReference type="EMBL" id="GGB88605.1"/>
    </source>
</evidence>
<dbReference type="PANTHER" id="PTHR30622">
    <property type="entry name" value="UNDECAPRENYL-DIPHOSPHATASE"/>
    <property type="match status" value="1"/>
</dbReference>
<evidence type="ECO:0000256" key="10">
    <source>
        <dbReference type="ARBA" id="ARBA00023251"/>
    </source>
</evidence>
<keyword evidence="7 14" id="KW-0378">Hydrolase</keyword>
<evidence type="ECO:0000256" key="12">
    <source>
        <dbReference type="ARBA" id="ARBA00032932"/>
    </source>
</evidence>
<feature type="transmembrane region" description="Helical" evidence="14">
    <location>
        <begin position="43"/>
        <end position="62"/>
    </location>
</feature>
<dbReference type="Pfam" id="PF02673">
    <property type="entry name" value="BacA"/>
    <property type="match status" value="1"/>
</dbReference>
<comment type="similarity">
    <text evidence="2 14">Belongs to the UppP family.</text>
</comment>